<feature type="transmembrane region" description="Helical" evidence="2">
    <location>
        <begin position="27"/>
        <end position="47"/>
    </location>
</feature>
<proteinExistence type="predicted"/>
<feature type="transmembrane region" description="Helical" evidence="2">
    <location>
        <begin position="144"/>
        <end position="166"/>
    </location>
</feature>
<keyword evidence="2" id="KW-1133">Transmembrane helix</keyword>
<comment type="caution">
    <text evidence="3">The sequence shown here is derived from an EMBL/GenBank/DDBJ whole genome shotgun (WGS) entry which is preliminary data.</text>
</comment>
<dbReference type="InterPro" id="IPR039708">
    <property type="entry name" value="MT1774/Rv1733c-like"/>
</dbReference>
<accession>A0A7W7GXM0</accession>
<evidence type="ECO:0008006" key="5">
    <source>
        <dbReference type="Google" id="ProtNLM"/>
    </source>
</evidence>
<dbReference type="AlphaFoldDB" id="A0A7W7GXM0"/>
<gene>
    <name evidence="3" type="ORF">BJY16_003586</name>
</gene>
<reference evidence="3 4" key="1">
    <citation type="submission" date="2020-08" db="EMBL/GenBank/DDBJ databases">
        <title>Sequencing the genomes of 1000 actinobacteria strains.</title>
        <authorList>
            <person name="Klenk H.-P."/>
        </authorList>
    </citation>
    <scope>NUCLEOTIDE SEQUENCE [LARGE SCALE GENOMIC DNA]</scope>
    <source>
        <strain evidence="3 4">DSM 45809</strain>
    </source>
</reference>
<name>A0A7W7GXM0_9ACTN</name>
<dbReference type="PANTHER" id="PTHR42305">
    <property type="entry name" value="MEMBRANE PROTEIN RV1733C-RELATED"/>
    <property type="match status" value="1"/>
</dbReference>
<dbReference type="EMBL" id="JACHNB010000001">
    <property type="protein sequence ID" value="MBB4740127.1"/>
    <property type="molecule type" value="Genomic_DNA"/>
</dbReference>
<protein>
    <recommendedName>
        <fullName evidence="5">Transmembrane protein</fullName>
    </recommendedName>
</protein>
<evidence type="ECO:0000313" key="3">
    <source>
        <dbReference type="EMBL" id="MBB4740127.1"/>
    </source>
</evidence>
<organism evidence="3 4">
    <name type="scientific">Actinoplanes octamycinicus</name>
    <dbReference type="NCBI Taxonomy" id="135948"/>
    <lineage>
        <taxon>Bacteria</taxon>
        <taxon>Bacillati</taxon>
        <taxon>Actinomycetota</taxon>
        <taxon>Actinomycetes</taxon>
        <taxon>Micromonosporales</taxon>
        <taxon>Micromonosporaceae</taxon>
        <taxon>Actinoplanes</taxon>
    </lineage>
</organism>
<keyword evidence="4" id="KW-1185">Reference proteome</keyword>
<evidence type="ECO:0000313" key="4">
    <source>
        <dbReference type="Proteomes" id="UP000546162"/>
    </source>
</evidence>
<keyword evidence="2" id="KW-0812">Transmembrane</keyword>
<dbReference type="PANTHER" id="PTHR42305:SF1">
    <property type="entry name" value="MEMBRANE PROTEIN RV1733C-RELATED"/>
    <property type="match status" value="1"/>
</dbReference>
<dbReference type="RefSeq" id="WP_185040571.1">
    <property type="nucleotide sequence ID" value="NZ_BAABFG010000005.1"/>
</dbReference>
<evidence type="ECO:0000256" key="1">
    <source>
        <dbReference type="SAM" id="MobiDB-lite"/>
    </source>
</evidence>
<feature type="region of interest" description="Disordered" evidence="1">
    <location>
        <begin position="84"/>
        <end position="107"/>
    </location>
</feature>
<keyword evidence="2" id="KW-0472">Membrane</keyword>
<evidence type="ECO:0000256" key="2">
    <source>
        <dbReference type="SAM" id="Phobius"/>
    </source>
</evidence>
<sequence>MIGRRVARRFGWERNVLRRTTDRVESLMVFVLVFSFLAGAPLLAWWAGEASYRQDLRAQQWERKHIFQVDAVLVEDTSTTLAEGARTASPQAAKATWTAPDGSARSGVVQTGVDAKTGARIPVWVDDSGTLRMPPASRNPTSQAVLVGAAVTLSLCAALVGLHRIGRGMLDRRRDRAWGREWMEVGPRWSRDSRWGGRY</sequence>
<dbReference type="Proteomes" id="UP000546162">
    <property type="component" value="Unassembled WGS sequence"/>
</dbReference>